<dbReference type="OrthoDB" id="20669at2759"/>
<dbReference type="InterPro" id="IPR001680">
    <property type="entry name" value="WD40_rpt"/>
</dbReference>
<evidence type="ECO:0000313" key="3">
    <source>
        <dbReference type="Proteomes" id="UP000603453"/>
    </source>
</evidence>
<reference evidence="2" key="1">
    <citation type="submission" date="2020-12" db="EMBL/GenBank/DDBJ databases">
        <title>Metabolic potential, ecology and presence of endohyphal bacteria is reflected in genomic diversity of Mucoromycotina.</title>
        <authorList>
            <person name="Muszewska A."/>
            <person name="Okrasinska A."/>
            <person name="Steczkiewicz K."/>
            <person name="Drgas O."/>
            <person name="Orlowska M."/>
            <person name="Perlinska-Lenart U."/>
            <person name="Aleksandrzak-Piekarczyk T."/>
            <person name="Szatraj K."/>
            <person name="Zielenkiewicz U."/>
            <person name="Pilsyk S."/>
            <person name="Malc E."/>
            <person name="Mieczkowski P."/>
            <person name="Kruszewska J.S."/>
            <person name="Biernat P."/>
            <person name="Pawlowska J."/>
        </authorList>
    </citation>
    <scope>NUCLEOTIDE SEQUENCE</scope>
    <source>
        <strain evidence="2">WA0000017839</strain>
    </source>
</reference>
<feature type="repeat" description="WD" evidence="1">
    <location>
        <begin position="298"/>
        <end position="339"/>
    </location>
</feature>
<keyword evidence="3" id="KW-1185">Reference proteome</keyword>
<dbReference type="PANTHER" id="PTHR43991">
    <property type="entry name" value="WD REPEAT PROTEIN (AFU_ORTHOLOGUE AFUA_8G05640)-RELATED"/>
    <property type="match status" value="1"/>
</dbReference>
<sequence>MLSLRHEPMDDFFQVHNATDYASTESQSFISLPHLRNYTGEAKPTRTDSIITEEMCIRGIDMQGIDWFKETSTRDQYRSQSCKSGDDDFTIENKIKAQETKQVTPNEEYYTFKSSKLNEPCSIGHFQLRNLLWAANKNNIYYVWGDTVRQWSPQRRQSSQVIDLATANRPGSVSLKITSMACAHGVLFAGGFKGECVWKVVQDHCTINTTNESRSMGITNYTDIVKDRKGATLGIVSNNDASIKCINLETAQIEQKLTLPFAANCSSLSPDGRMLCLVGDSTDTLVVDADSGQSILSINEHHDYSFACCWHPDGRTFATGNQDKTTRIYDIRNTSKSVHVLGSNIGAIRSLHYSHDGHYLAAAEPIDFVHIYETEHYESSQVIDMFGDIAGVSFTPEDQSLYIANANEQLG</sequence>
<dbReference type="SMART" id="SM00320">
    <property type="entry name" value="WD40"/>
    <property type="match status" value="2"/>
</dbReference>
<keyword evidence="1" id="KW-0853">WD repeat</keyword>
<comment type="caution">
    <text evidence="2">The sequence shown here is derived from an EMBL/GenBank/DDBJ whole genome shotgun (WGS) entry which is preliminary data.</text>
</comment>
<dbReference type="Pfam" id="PF00400">
    <property type="entry name" value="WD40"/>
    <property type="match status" value="1"/>
</dbReference>
<evidence type="ECO:0000256" key="1">
    <source>
        <dbReference type="PROSITE-ProRule" id="PRU00221"/>
    </source>
</evidence>
<dbReference type="PROSITE" id="PS50082">
    <property type="entry name" value="WD_REPEATS_2"/>
    <property type="match status" value="1"/>
</dbReference>
<protein>
    <submittedName>
        <fullName evidence="2">Uncharacterized protein</fullName>
    </submittedName>
</protein>
<gene>
    <name evidence="2" type="ORF">INT47_013180</name>
</gene>
<dbReference type="InterPro" id="IPR015943">
    <property type="entry name" value="WD40/YVTN_repeat-like_dom_sf"/>
</dbReference>
<dbReference type="EMBL" id="JAEPRD010000220">
    <property type="protein sequence ID" value="KAG2193712.1"/>
    <property type="molecule type" value="Genomic_DNA"/>
</dbReference>
<dbReference type="AlphaFoldDB" id="A0A8H7QJA8"/>
<dbReference type="SUPFAM" id="SSF82171">
    <property type="entry name" value="DPP6 N-terminal domain-like"/>
    <property type="match status" value="1"/>
</dbReference>
<dbReference type="PANTHER" id="PTHR43991:SF12">
    <property type="entry name" value="WD REPEAT PROTEIN (AFU_ORTHOLOGUE AFUA_8G05640)"/>
    <property type="match status" value="1"/>
</dbReference>
<organism evidence="2 3">
    <name type="scientific">Mucor saturninus</name>
    <dbReference type="NCBI Taxonomy" id="64648"/>
    <lineage>
        <taxon>Eukaryota</taxon>
        <taxon>Fungi</taxon>
        <taxon>Fungi incertae sedis</taxon>
        <taxon>Mucoromycota</taxon>
        <taxon>Mucoromycotina</taxon>
        <taxon>Mucoromycetes</taxon>
        <taxon>Mucorales</taxon>
        <taxon>Mucorineae</taxon>
        <taxon>Mucoraceae</taxon>
        <taxon>Mucor</taxon>
    </lineage>
</organism>
<name>A0A8H7QJA8_9FUNG</name>
<proteinExistence type="predicted"/>
<dbReference type="Proteomes" id="UP000603453">
    <property type="component" value="Unassembled WGS sequence"/>
</dbReference>
<accession>A0A8H7QJA8</accession>
<evidence type="ECO:0000313" key="2">
    <source>
        <dbReference type="EMBL" id="KAG2193712.1"/>
    </source>
</evidence>
<dbReference type="Gene3D" id="2.130.10.10">
    <property type="entry name" value="YVTN repeat-like/Quinoprotein amine dehydrogenase"/>
    <property type="match status" value="1"/>
</dbReference>